<dbReference type="OrthoDB" id="5976715at2759"/>
<feature type="coiled-coil region" evidence="1">
    <location>
        <begin position="24"/>
        <end position="59"/>
    </location>
</feature>
<name>A0A1X7TBA5_AMPQE</name>
<keyword evidence="1" id="KW-0175">Coiled coil</keyword>
<dbReference type="EnsemblMetazoa" id="Aqu2.1.11836_001">
    <property type="protein sequence ID" value="Aqu2.1.11836_001"/>
    <property type="gene ID" value="Aqu2.1.11836"/>
</dbReference>
<protein>
    <submittedName>
        <fullName evidence="2">Uncharacterized protein</fullName>
    </submittedName>
</protein>
<dbReference type="AlphaFoldDB" id="A0A1X7TBA5"/>
<reference evidence="2" key="1">
    <citation type="submission" date="2017-05" db="UniProtKB">
        <authorList>
            <consortium name="EnsemblMetazoa"/>
        </authorList>
    </citation>
    <scope>IDENTIFICATION</scope>
</reference>
<proteinExistence type="predicted"/>
<evidence type="ECO:0000313" key="2">
    <source>
        <dbReference type="EnsemblMetazoa" id="Aqu2.1.11836_001"/>
    </source>
</evidence>
<sequence length="68" mass="8127">IIFSNKVLSINLHQHCLRPPSMTFKELLRNSKELSEKRNEAYEKQLLMYQQQVSEAVQENKVARRNIR</sequence>
<organism evidence="2">
    <name type="scientific">Amphimedon queenslandica</name>
    <name type="common">Sponge</name>
    <dbReference type="NCBI Taxonomy" id="400682"/>
    <lineage>
        <taxon>Eukaryota</taxon>
        <taxon>Metazoa</taxon>
        <taxon>Porifera</taxon>
        <taxon>Demospongiae</taxon>
        <taxon>Heteroscleromorpha</taxon>
        <taxon>Haplosclerida</taxon>
        <taxon>Niphatidae</taxon>
        <taxon>Amphimedon</taxon>
    </lineage>
</organism>
<dbReference type="InParanoid" id="A0A1X7TBA5"/>
<accession>A0A1X7TBA5</accession>
<evidence type="ECO:0000256" key="1">
    <source>
        <dbReference type="SAM" id="Coils"/>
    </source>
</evidence>